<sequence length="517" mass="60972">MKNLPIGIQTFAKIRDKKENYIYIDKTNLALNLIKGGGYYFLSRPRRFGKSLFLDTLKDIFEGRKELFEGLYIYDKWDWETTYPVIKISFGGGVSQSVKDLDKTILYIIDNNQERLELECRYKDDIKNCFLELIKKAYQKYNQKVVILIDEYDKPILDNVTNKELSKEIRDRLKNIYSVIKDSDQYVKFAFLTGVSKFSKVSLFSGLNNLEDISLDARYATICGYTHNDVKKSFKERLDNVDLDELKKWYNGYNFLGEGVYNPFDILLFFSKNKIYSHYWFETGSPAFLIEILKEQKYYLPNLENIYMSETDLSSFDVDDIKLETLLFQTGYLTIQEVKTRFNQRMFKLGYPNLEVRTALSERIYRYLLTDNILQKNPMFDAIEFKDMKQFENSIRQVFAMLPHHSYTNNTIQDYEGYYANVIYAYLAGLGIGFIPEDVTNLGRIDLTITTPDMSQVYIIEFKVVDNKNQNGKALEQIKKNKYHEKYLNIAKEITIIGIEFSKKDKNISKFEWEKIL</sequence>
<dbReference type="InterPro" id="IPR012547">
    <property type="entry name" value="PDDEXK_9"/>
</dbReference>
<dbReference type="SUPFAM" id="SSF52540">
    <property type="entry name" value="P-loop containing nucleoside triphosphate hydrolases"/>
    <property type="match status" value="1"/>
</dbReference>
<dbReference type="AlphaFoldDB" id="A0A1W1BX77"/>
<dbReference type="Pfam" id="PF08011">
    <property type="entry name" value="PDDEXK_9"/>
    <property type="match status" value="1"/>
</dbReference>
<proteinExistence type="predicted"/>
<dbReference type="InterPro" id="IPR018631">
    <property type="entry name" value="AAA-ATPase-like_dom"/>
</dbReference>
<evidence type="ECO:0000259" key="1">
    <source>
        <dbReference type="Pfam" id="PF09820"/>
    </source>
</evidence>
<dbReference type="Gene3D" id="3.40.50.300">
    <property type="entry name" value="P-loop containing nucleotide triphosphate hydrolases"/>
    <property type="match status" value="1"/>
</dbReference>
<dbReference type="Pfam" id="PF09820">
    <property type="entry name" value="AAA-ATPase_like"/>
    <property type="match status" value="1"/>
</dbReference>
<accession>A0A1W1BX77</accession>
<protein>
    <recommendedName>
        <fullName evidence="1">AAA-ATPase-like domain-containing protein</fullName>
    </recommendedName>
</protein>
<dbReference type="EMBL" id="FPHC01000046">
    <property type="protein sequence ID" value="SFV58052.1"/>
    <property type="molecule type" value="Genomic_DNA"/>
</dbReference>
<name>A0A1W1BX77_9ZZZZ</name>
<organism evidence="2">
    <name type="scientific">hydrothermal vent metagenome</name>
    <dbReference type="NCBI Taxonomy" id="652676"/>
    <lineage>
        <taxon>unclassified sequences</taxon>
        <taxon>metagenomes</taxon>
        <taxon>ecological metagenomes</taxon>
    </lineage>
</organism>
<dbReference type="PANTHER" id="PTHR34825:SF1">
    <property type="entry name" value="AAA-ATPASE-LIKE DOMAIN-CONTAINING PROTEIN"/>
    <property type="match status" value="1"/>
</dbReference>
<gene>
    <name evidence="2" type="ORF">MNB_SV-6-1565</name>
</gene>
<evidence type="ECO:0000313" key="2">
    <source>
        <dbReference type="EMBL" id="SFV58052.1"/>
    </source>
</evidence>
<dbReference type="InterPro" id="IPR027417">
    <property type="entry name" value="P-loop_NTPase"/>
</dbReference>
<feature type="domain" description="AAA-ATPase-like" evidence="1">
    <location>
        <begin position="5"/>
        <end position="204"/>
    </location>
</feature>
<dbReference type="PANTHER" id="PTHR34825">
    <property type="entry name" value="CONSERVED PROTEIN, WITH A WEAK D-GALACTARATE DEHYDRATASE/ALTRONATE HYDROLASE DOMAIN"/>
    <property type="match status" value="1"/>
</dbReference>
<reference evidence="2" key="1">
    <citation type="submission" date="2016-10" db="EMBL/GenBank/DDBJ databases">
        <authorList>
            <person name="de Groot N.N."/>
        </authorList>
    </citation>
    <scope>NUCLEOTIDE SEQUENCE</scope>
</reference>